<evidence type="ECO:0000313" key="4">
    <source>
        <dbReference type="Proteomes" id="UP000037020"/>
    </source>
</evidence>
<evidence type="ECO:0000259" key="2">
    <source>
        <dbReference type="Pfam" id="PF02350"/>
    </source>
</evidence>
<keyword evidence="1" id="KW-0413">Isomerase</keyword>
<feature type="domain" description="UDP-N-acetylglucosamine 2-epimerase" evidence="2">
    <location>
        <begin position="13"/>
        <end position="343"/>
    </location>
</feature>
<name>A0ABR5IT56_9ACTN</name>
<keyword evidence="4" id="KW-1185">Reference proteome</keyword>
<proteinExistence type="inferred from homology"/>
<dbReference type="CDD" id="cd03786">
    <property type="entry name" value="GTB_UDP-GlcNAc_2-Epimerase"/>
    <property type="match status" value="1"/>
</dbReference>
<comment type="similarity">
    <text evidence="1">Belongs to the UDP-N-acetylglucosamine 2-epimerase family.</text>
</comment>
<dbReference type="Pfam" id="PF02350">
    <property type="entry name" value="Epimerase_2"/>
    <property type="match status" value="1"/>
</dbReference>
<dbReference type="InterPro" id="IPR003331">
    <property type="entry name" value="UDP_GlcNAc_Epimerase_2_dom"/>
</dbReference>
<dbReference type="PANTHER" id="PTHR43174:SF1">
    <property type="entry name" value="UDP-N-ACETYLGLUCOSAMINE 2-EPIMERASE"/>
    <property type="match status" value="1"/>
</dbReference>
<organism evidence="3 4">
    <name type="scientific">Streptomyces varsoviensis</name>
    <dbReference type="NCBI Taxonomy" id="67373"/>
    <lineage>
        <taxon>Bacteria</taxon>
        <taxon>Bacillati</taxon>
        <taxon>Actinomycetota</taxon>
        <taxon>Actinomycetes</taxon>
        <taxon>Kitasatosporales</taxon>
        <taxon>Streptomycetaceae</taxon>
        <taxon>Streptomyces</taxon>
    </lineage>
</organism>
<dbReference type="EMBL" id="LGUT01004175">
    <property type="protein sequence ID" value="KOG58388.1"/>
    <property type="molecule type" value="Genomic_DNA"/>
</dbReference>
<reference evidence="3 4" key="1">
    <citation type="submission" date="2015-07" db="EMBL/GenBank/DDBJ databases">
        <authorList>
            <person name="Ju K.-S."/>
            <person name="Doroghazi J.R."/>
            <person name="Metcalf W.W."/>
        </authorList>
    </citation>
    <scope>NUCLEOTIDE SEQUENCE [LARGE SCALE GENOMIC DNA]</scope>
    <source>
        <strain evidence="3 4">NRRL B-3589</strain>
    </source>
</reference>
<dbReference type="NCBIfam" id="TIGR00236">
    <property type="entry name" value="wecB"/>
    <property type="match status" value="1"/>
</dbReference>
<dbReference type="Proteomes" id="UP000037020">
    <property type="component" value="Unassembled WGS sequence"/>
</dbReference>
<gene>
    <name evidence="3" type="ORF">ADK38_42850</name>
</gene>
<comment type="caution">
    <text evidence="3">The sequence shown here is derived from an EMBL/GenBank/DDBJ whole genome shotgun (WGS) entry which is preliminary data.</text>
</comment>
<sequence length="357" mass="38433">MIKLASVIALLGVQAATVHTGQHFNSTMSEHIGTGLNMPPWSMKLGIGGTRRGSQLGVAIASLDDLFAAERPTAVVVQGDTNSALAGAIAANAHAIPLIHVEAGLRSFDRRMPEESNRVLTDHLADMCCAPTELNRRNLLREGIPPERIVVTGNTVVEAVSSALPDRTARLATARRFELVENQYVLATLHRPENVDDETTLRHLLTELASLPAPVVLPLHPRTQRQVAEFGLEHLLRRLTCTEPLVYRDFVALAHGAALVVSDSGGLQEEVTVLKRPIVVVRRSTERPEIEGVFGTLAPPGPGLGAVLREWLATAGERRERLVRLPSPYGDGMASSRVTRLIKEQAALPPGPSSTAA</sequence>
<protein>
    <submittedName>
        <fullName evidence="3">UDP-N-acetylglucosamine 2-epimerase</fullName>
    </submittedName>
</protein>
<evidence type="ECO:0000256" key="1">
    <source>
        <dbReference type="RuleBase" id="RU003513"/>
    </source>
</evidence>
<dbReference type="Gene3D" id="3.40.50.2000">
    <property type="entry name" value="Glycogen Phosphorylase B"/>
    <property type="match status" value="2"/>
</dbReference>
<evidence type="ECO:0000313" key="3">
    <source>
        <dbReference type="EMBL" id="KOG58388.1"/>
    </source>
</evidence>
<dbReference type="SUPFAM" id="SSF53756">
    <property type="entry name" value="UDP-Glycosyltransferase/glycogen phosphorylase"/>
    <property type="match status" value="1"/>
</dbReference>
<dbReference type="PANTHER" id="PTHR43174">
    <property type="entry name" value="UDP-N-ACETYLGLUCOSAMINE 2-EPIMERASE"/>
    <property type="match status" value="1"/>
</dbReference>
<dbReference type="InterPro" id="IPR029767">
    <property type="entry name" value="WecB-like"/>
</dbReference>
<accession>A0ABR5IT56</accession>